<keyword evidence="9" id="KW-1185">Reference proteome</keyword>
<organism evidence="8 9">
    <name type="scientific">Pleurostoma richardsiae</name>
    <dbReference type="NCBI Taxonomy" id="41990"/>
    <lineage>
        <taxon>Eukaryota</taxon>
        <taxon>Fungi</taxon>
        <taxon>Dikarya</taxon>
        <taxon>Ascomycota</taxon>
        <taxon>Pezizomycotina</taxon>
        <taxon>Sordariomycetes</taxon>
        <taxon>Sordariomycetidae</taxon>
        <taxon>Calosphaeriales</taxon>
        <taxon>Pleurostomataceae</taxon>
        <taxon>Pleurostoma</taxon>
    </lineage>
</organism>
<feature type="signal peptide" evidence="7">
    <location>
        <begin position="1"/>
        <end position="27"/>
    </location>
</feature>
<evidence type="ECO:0000313" key="8">
    <source>
        <dbReference type="EMBL" id="KAJ9137905.1"/>
    </source>
</evidence>
<accession>A0AA38RH82</accession>
<dbReference type="Proteomes" id="UP001174694">
    <property type="component" value="Unassembled WGS sequence"/>
</dbReference>
<dbReference type="PANTHER" id="PTHR15549:SF26">
    <property type="entry name" value="AXIAL BUDDING PATTERN PROTEIN 2-RELATED"/>
    <property type="match status" value="1"/>
</dbReference>
<keyword evidence="4 6" id="KW-0472">Membrane</keyword>
<dbReference type="EMBL" id="JANBVO010000032">
    <property type="protein sequence ID" value="KAJ9137905.1"/>
    <property type="molecule type" value="Genomic_DNA"/>
</dbReference>
<feature type="region of interest" description="Disordered" evidence="5">
    <location>
        <begin position="344"/>
        <end position="391"/>
    </location>
</feature>
<reference evidence="8" key="1">
    <citation type="submission" date="2022-07" db="EMBL/GenBank/DDBJ databases">
        <title>Fungi with potential for degradation of polypropylene.</title>
        <authorList>
            <person name="Gostincar C."/>
        </authorList>
    </citation>
    <scope>NUCLEOTIDE SEQUENCE</scope>
    <source>
        <strain evidence="8">EXF-13308</strain>
    </source>
</reference>
<feature type="transmembrane region" description="Helical" evidence="6">
    <location>
        <begin position="223"/>
        <end position="256"/>
    </location>
</feature>
<feature type="transmembrane region" description="Helical" evidence="6">
    <location>
        <begin position="314"/>
        <end position="333"/>
    </location>
</feature>
<feature type="chain" id="PRO_5041356325" evidence="7">
    <location>
        <begin position="28"/>
        <end position="391"/>
    </location>
</feature>
<comment type="caution">
    <text evidence="8">The sequence shown here is derived from an EMBL/GenBank/DDBJ whole genome shotgun (WGS) entry which is preliminary data.</text>
</comment>
<keyword evidence="2 6" id="KW-0812">Transmembrane</keyword>
<sequence>MRLSQCPRPGPLTTALSIFLLNRFAAAVPYPKDDLHDTLGFGFLMDRGCVQYCGYNNMYCCGSDQQCYTSNGIAGCSNTAAGGGYALYTTTWTETETFTSTISSNFPAATTTAASGTCVPEAGSGQIACGSICCASWQYCAWEGQCYSNAAGGGTGVATYTTVITTGGTTITTQYSAPYRVTSGASATQTSTATGTIASATSTGNGTVTAGGTSAHLSGGAIAGIVIGVIAGVLLLLLLCFCCIVRGLWHTVLAIFGVGKKRRGSRETIIEEERYTRHGSVHSRRDAHAGWFGRGGRPSTVAESRRTEKKKSSGAGWLGLGAAAATLLLLLGFRRDKKRRAAKTRSDVSSSYFSDSYTADSPSSGGSHRTRDTRRSSRRTETTRISRASRR</sequence>
<feature type="compositionally biased region" description="Low complexity" evidence="5">
    <location>
        <begin position="347"/>
        <end position="361"/>
    </location>
</feature>
<evidence type="ECO:0000256" key="5">
    <source>
        <dbReference type="SAM" id="MobiDB-lite"/>
    </source>
</evidence>
<feature type="compositionally biased region" description="Basic and acidic residues" evidence="5">
    <location>
        <begin position="369"/>
        <end position="384"/>
    </location>
</feature>
<evidence type="ECO:0000256" key="6">
    <source>
        <dbReference type="SAM" id="Phobius"/>
    </source>
</evidence>
<dbReference type="PANTHER" id="PTHR15549">
    <property type="entry name" value="PAIRED IMMUNOGLOBULIN-LIKE TYPE 2 RECEPTOR"/>
    <property type="match status" value="1"/>
</dbReference>
<evidence type="ECO:0000256" key="4">
    <source>
        <dbReference type="ARBA" id="ARBA00023136"/>
    </source>
</evidence>
<keyword evidence="3 6" id="KW-1133">Transmembrane helix</keyword>
<dbReference type="GO" id="GO:0071944">
    <property type="term" value="C:cell periphery"/>
    <property type="evidence" value="ECO:0007669"/>
    <property type="project" value="UniProtKB-ARBA"/>
</dbReference>
<protein>
    <submittedName>
        <fullName evidence="8">Uncharacterized protein</fullName>
    </submittedName>
</protein>
<evidence type="ECO:0000256" key="7">
    <source>
        <dbReference type="SAM" id="SignalP"/>
    </source>
</evidence>
<proteinExistence type="predicted"/>
<name>A0AA38RH82_9PEZI</name>
<evidence type="ECO:0000313" key="9">
    <source>
        <dbReference type="Proteomes" id="UP001174694"/>
    </source>
</evidence>
<keyword evidence="7" id="KW-0732">Signal</keyword>
<evidence type="ECO:0000256" key="3">
    <source>
        <dbReference type="ARBA" id="ARBA00022989"/>
    </source>
</evidence>
<dbReference type="GO" id="GO:0016020">
    <property type="term" value="C:membrane"/>
    <property type="evidence" value="ECO:0007669"/>
    <property type="project" value="UniProtKB-SubCell"/>
</dbReference>
<dbReference type="AlphaFoldDB" id="A0AA38RH82"/>
<feature type="region of interest" description="Disordered" evidence="5">
    <location>
        <begin position="277"/>
        <end position="310"/>
    </location>
</feature>
<comment type="subcellular location">
    <subcellularLocation>
        <location evidence="1">Membrane</location>
        <topology evidence="1">Single-pass membrane protein</topology>
    </subcellularLocation>
</comment>
<evidence type="ECO:0000256" key="1">
    <source>
        <dbReference type="ARBA" id="ARBA00004167"/>
    </source>
</evidence>
<dbReference type="InterPro" id="IPR051694">
    <property type="entry name" value="Immunoregulatory_rcpt-like"/>
</dbReference>
<gene>
    <name evidence="8" type="ORF">NKR23_g8891</name>
</gene>
<evidence type="ECO:0000256" key="2">
    <source>
        <dbReference type="ARBA" id="ARBA00022692"/>
    </source>
</evidence>